<sequence>MRRYNEIYSLRIEDKPLPLQGELREGFNKIVPGWDVNSIKPIHTGKIGMATFESQKTIESLKALHNSLGSCPAANAFADDPKGLKIALMPHQKHALAWMYWREKQKPKGGILADDMGLGKTLTMISLVLACKNDEGSEARNDDSDSDGENNNPKWSSKGRRNYYQGGTLVICPGSLLRQWETKVRNFSSSFIVRYAKRHFKSSRNVPFLMCPSYSIVRSIATSE</sequence>
<evidence type="ECO:0000256" key="1">
    <source>
        <dbReference type="ARBA" id="ARBA00022741"/>
    </source>
</evidence>
<dbReference type="Gene3D" id="3.40.50.10810">
    <property type="entry name" value="Tandem AAA-ATPase domain"/>
    <property type="match status" value="1"/>
</dbReference>
<evidence type="ECO:0000313" key="6">
    <source>
        <dbReference type="EnsemblMetazoa" id="GPAI009061-PA"/>
    </source>
</evidence>
<keyword evidence="2" id="KW-0378">Hydrolase</keyword>
<dbReference type="InterPro" id="IPR038718">
    <property type="entry name" value="SNF2-like_sf"/>
</dbReference>
<dbReference type="PANTHER" id="PTHR45626">
    <property type="entry name" value="TRANSCRIPTION TERMINATION FACTOR 2-RELATED"/>
    <property type="match status" value="1"/>
</dbReference>
<dbReference type="GO" id="GO:0016787">
    <property type="term" value="F:hydrolase activity"/>
    <property type="evidence" value="ECO:0007669"/>
    <property type="project" value="UniProtKB-KW"/>
</dbReference>
<organism evidence="6 7">
    <name type="scientific">Glossina pallidipes</name>
    <name type="common">Tsetse fly</name>
    <dbReference type="NCBI Taxonomy" id="7398"/>
    <lineage>
        <taxon>Eukaryota</taxon>
        <taxon>Metazoa</taxon>
        <taxon>Ecdysozoa</taxon>
        <taxon>Arthropoda</taxon>
        <taxon>Hexapoda</taxon>
        <taxon>Insecta</taxon>
        <taxon>Pterygota</taxon>
        <taxon>Neoptera</taxon>
        <taxon>Endopterygota</taxon>
        <taxon>Diptera</taxon>
        <taxon>Brachycera</taxon>
        <taxon>Muscomorpha</taxon>
        <taxon>Hippoboscoidea</taxon>
        <taxon>Glossinidae</taxon>
        <taxon>Glossina</taxon>
    </lineage>
</organism>
<dbReference type="PANTHER" id="PTHR45626:SF50">
    <property type="entry name" value="TRANSCRIPTION TERMINATION FACTOR 2"/>
    <property type="match status" value="1"/>
</dbReference>
<evidence type="ECO:0000313" key="7">
    <source>
        <dbReference type="Proteomes" id="UP000092445"/>
    </source>
</evidence>
<proteinExistence type="predicted"/>
<evidence type="ECO:0000256" key="2">
    <source>
        <dbReference type="ARBA" id="ARBA00022801"/>
    </source>
</evidence>
<reference evidence="7" key="1">
    <citation type="submission" date="2014-03" db="EMBL/GenBank/DDBJ databases">
        <authorList>
            <person name="Aksoy S."/>
            <person name="Warren W."/>
            <person name="Wilson R.K."/>
        </authorList>
    </citation>
    <scope>NUCLEOTIDE SEQUENCE [LARGE SCALE GENOMIC DNA]</scope>
    <source>
        <strain evidence="7">IAEA</strain>
    </source>
</reference>
<keyword evidence="1" id="KW-0547">Nucleotide-binding</keyword>
<dbReference type="InterPro" id="IPR027417">
    <property type="entry name" value="P-loop_NTPase"/>
</dbReference>
<dbReference type="VEuPathDB" id="VectorBase:GPAI009061"/>
<evidence type="ECO:0000259" key="5">
    <source>
        <dbReference type="Pfam" id="PF00176"/>
    </source>
</evidence>
<dbReference type="AlphaFoldDB" id="A0A1A9ZAX8"/>
<evidence type="ECO:0000256" key="3">
    <source>
        <dbReference type="ARBA" id="ARBA00022840"/>
    </source>
</evidence>
<dbReference type="GO" id="GO:0005524">
    <property type="term" value="F:ATP binding"/>
    <property type="evidence" value="ECO:0007669"/>
    <property type="project" value="UniProtKB-KW"/>
</dbReference>
<keyword evidence="7" id="KW-1185">Reference proteome</keyword>
<dbReference type="GO" id="GO:0006281">
    <property type="term" value="P:DNA repair"/>
    <property type="evidence" value="ECO:0007669"/>
    <property type="project" value="TreeGrafter"/>
</dbReference>
<dbReference type="STRING" id="7398.A0A1A9ZAX8"/>
<dbReference type="Pfam" id="PF00176">
    <property type="entry name" value="SNF2-rel_dom"/>
    <property type="match status" value="1"/>
</dbReference>
<feature type="region of interest" description="Disordered" evidence="4">
    <location>
        <begin position="136"/>
        <end position="159"/>
    </location>
</feature>
<dbReference type="GO" id="GO:0005634">
    <property type="term" value="C:nucleus"/>
    <property type="evidence" value="ECO:0007669"/>
    <property type="project" value="TreeGrafter"/>
</dbReference>
<dbReference type="GO" id="GO:0008094">
    <property type="term" value="F:ATP-dependent activity, acting on DNA"/>
    <property type="evidence" value="ECO:0007669"/>
    <property type="project" value="TreeGrafter"/>
</dbReference>
<reference evidence="6" key="2">
    <citation type="submission" date="2020-05" db="UniProtKB">
        <authorList>
            <consortium name="EnsemblMetazoa"/>
        </authorList>
    </citation>
    <scope>IDENTIFICATION</scope>
    <source>
        <strain evidence="6">IAEA</strain>
    </source>
</reference>
<dbReference type="EnsemblMetazoa" id="GPAI009061-RA">
    <property type="protein sequence ID" value="GPAI009061-PA"/>
    <property type="gene ID" value="GPAI009061"/>
</dbReference>
<accession>A0A1A9ZAX8</accession>
<dbReference type="InterPro" id="IPR000330">
    <property type="entry name" value="SNF2_N"/>
</dbReference>
<keyword evidence="3" id="KW-0067">ATP-binding</keyword>
<name>A0A1A9ZAX8_GLOPL</name>
<dbReference type="SUPFAM" id="SSF52540">
    <property type="entry name" value="P-loop containing nucleoside triphosphate hydrolases"/>
    <property type="match status" value="1"/>
</dbReference>
<protein>
    <recommendedName>
        <fullName evidence="5">SNF2 N-terminal domain-containing protein</fullName>
    </recommendedName>
</protein>
<evidence type="ECO:0000256" key="4">
    <source>
        <dbReference type="SAM" id="MobiDB-lite"/>
    </source>
</evidence>
<dbReference type="InterPro" id="IPR050628">
    <property type="entry name" value="SNF2_RAD54_helicase_TF"/>
</dbReference>
<dbReference type="Proteomes" id="UP000092445">
    <property type="component" value="Unassembled WGS sequence"/>
</dbReference>
<feature type="domain" description="SNF2 N-terminal" evidence="5">
    <location>
        <begin position="91"/>
        <end position="189"/>
    </location>
</feature>